<dbReference type="NCBIfam" id="TIGR04366">
    <property type="entry name" value="cupin_WbuC"/>
    <property type="match status" value="1"/>
</dbReference>
<organism evidence="2">
    <name type="scientific">Escherichia coli</name>
    <dbReference type="NCBI Taxonomy" id="562"/>
    <lineage>
        <taxon>Bacteria</taxon>
        <taxon>Pseudomonadati</taxon>
        <taxon>Pseudomonadota</taxon>
        <taxon>Gammaproteobacteria</taxon>
        <taxon>Enterobacterales</taxon>
        <taxon>Enterobacteriaceae</taxon>
        <taxon>Escherichia</taxon>
    </lineage>
</organism>
<dbReference type="InterPro" id="IPR011051">
    <property type="entry name" value="RmlC_Cupin_sf"/>
</dbReference>
<dbReference type="EMBL" id="KJ778801">
    <property type="protein sequence ID" value="AIG62768.1"/>
    <property type="molecule type" value="Genomic_DNA"/>
</dbReference>
<dbReference type="InterPro" id="IPR027565">
    <property type="entry name" value="Cupin_WbuC"/>
</dbReference>
<dbReference type="CDD" id="cd07005">
    <property type="entry name" value="cupin_WbuC-like"/>
    <property type="match status" value="1"/>
</dbReference>
<evidence type="ECO:0000313" key="2">
    <source>
        <dbReference type="EMBL" id="AIG62768.1"/>
    </source>
</evidence>
<dbReference type="InterPro" id="IPR014710">
    <property type="entry name" value="RmlC-like_jellyroll"/>
</dbReference>
<dbReference type="InterPro" id="IPR046058">
    <property type="entry name" value="WbuC_cupin"/>
</dbReference>
<dbReference type="Pfam" id="PF19480">
    <property type="entry name" value="DUF6016"/>
    <property type="match status" value="1"/>
</dbReference>
<evidence type="ECO:0000259" key="1">
    <source>
        <dbReference type="Pfam" id="PF19480"/>
    </source>
</evidence>
<feature type="domain" description="Cupin fold metalloprotein WbuC cupin" evidence="1">
    <location>
        <begin position="7"/>
        <end position="89"/>
    </location>
</feature>
<sequence length="137" mass="15934">MGFMKKIDSEIIDKLFNQAKDSDRKRAHYLLHQSYEEKVQRLLIAFLKNSYVEPHFHKNSNQWEMFIVIQGVFELTKYSEGGSIIERIIIEAGADILAVEIYPCEIHSVRCLSEKGLLMEVKEGPFNPLEAKEYLVN</sequence>
<dbReference type="SUPFAM" id="SSF51182">
    <property type="entry name" value="RmlC-like cupins"/>
    <property type="match status" value="1"/>
</dbReference>
<reference evidence="2" key="1">
    <citation type="journal article" date="2016" name="PLoS ONE">
        <title>Comparison of O-Antigen Gene Clusters of All O-Serogroups of Escherichia coli and Proposal for Adopting a New Nomenclature for O-Typing.</title>
        <authorList>
            <person name="DebRoy C."/>
            <person name="Fratamico P.M."/>
            <person name="Yan X."/>
            <person name="Baranzoni G."/>
            <person name="Liu Y."/>
            <person name="Needleman D.S."/>
            <person name="Tebbs R."/>
            <person name="O'Connell C.D."/>
            <person name="Allred A."/>
            <person name="Swimley M."/>
            <person name="Mwangi M."/>
            <person name="Kapur V."/>
            <person name="Raygoza Garay J.A."/>
            <person name="Roberts E.L."/>
            <person name="Katani R."/>
        </authorList>
    </citation>
    <scope>NUCLEOTIDE SEQUENCE</scope>
    <source>
        <strain evidence="2">92-1250</strain>
    </source>
</reference>
<name>A0A0B4N409_ECOLX</name>
<protein>
    <recommendedName>
        <fullName evidence="1">Cupin fold metalloprotein WbuC cupin domain-containing protein</fullName>
    </recommendedName>
</protein>
<proteinExistence type="predicted"/>
<dbReference type="AlphaFoldDB" id="A0A0B4N409"/>
<gene>
    <name evidence="2" type="primary">wbuC</name>
</gene>
<dbReference type="Gene3D" id="2.60.120.10">
    <property type="entry name" value="Jelly Rolls"/>
    <property type="match status" value="1"/>
</dbReference>
<accession>A0A0B4N409</accession>